<evidence type="ECO:0000313" key="18">
    <source>
        <dbReference type="EMBL" id="KAF3319920.1"/>
    </source>
</evidence>
<dbReference type="OrthoDB" id="5395461at2759"/>
<dbReference type="CDD" id="cd14066">
    <property type="entry name" value="STKc_IRAK"/>
    <property type="match status" value="1"/>
</dbReference>
<evidence type="ECO:0000256" key="12">
    <source>
        <dbReference type="ARBA" id="ARBA00047899"/>
    </source>
</evidence>
<feature type="compositionally biased region" description="Pro residues" evidence="15">
    <location>
        <begin position="145"/>
        <end position="169"/>
    </location>
</feature>
<dbReference type="InterPro" id="IPR011009">
    <property type="entry name" value="Kinase-like_dom_sf"/>
</dbReference>
<keyword evidence="5" id="KW-0808">Transferase</keyword>
<comment type="catalytic activity">
    <reaction evidence="13">
        <text>L-seryl-[protein] + ATP = O-phospho-L-seryl-[protein] + ADP + H(+)</text>
        <dbReference type="Rhea" id="RHEA:17989"/>
        <dbReference type="Rhea" id="RHEA-COMP:9863"/>
        <dbReference type="Rhea" id="RHEA-COMP:11604"/>
        <dbReference type="ChEBI" id="CHEBI:15378"/>
        <dbReference type="ChEBI" id="CHEBI:29999"/>
        <dbReference type="ChEBI" id="CHEBI:30616"/>
        <dbReference type="ChEBI" id="CHEBI:83421"/>
        <dbReference type="ChEBI" id="CHEBI:456216"/>
        <dbReference type="EC" id="2.7.11.1"/>
    </reaction>
</comment>
<dbReference type="SUPFAM" id="SSF56112">
    <property type="entry name" value="Protein kinase-like (PK-like)"/>
    <property type="match status" value="1"/>
</dbReference>
<keyword evidence="18" id="KW-0675">Receptor</keyword>
<dbReference type="Pfam" id="PF07714">
    <property type="entry name" value="PK_Tyr_Ser-Thr"/>
    <property type="match status" value="1"/>
</dbReference>
<keyword evidence="3" id="KW-1003">Cell membrane</keyword>
<feature type="transmembrane region" description="Helical" evidence="16">
    <location>
        <begin position="280"/>
        <end position="303"/>
    </location>
</feature>
<evidence type="ECO:0000256" key="16">
    <source>
        <dbReference type="SAM" id="Phobius"/>
    </source>
</evidence>
<feature type="compositionally biased region" description="Pro residues" evidence="15">
    <location>
        <begin position="76"/>
        <end position="120"/>
    </location>
</feature>
<keyword evidence="4" id="KW-0723">Serine/threonine-protein kinase</keyword>
<dbReference type="AlphaFoldDB" id="A0A833VBP2"/>
<evidence type="ECO:0000256" key="1">
    <source>
        <dbReference type="ARBA" id="ARBA00004162"/>
    </source>
</evidence>
<evidence type="ECO:0000256" key="5">
    <source>
        <dbReference type="ARBA" id="ARBA00022679"/>
    </source>
</evidence>
<dbReference type="InterPro" id="IPR047117">
    <property type="entry name" value="PERK1-13-like"/>
</dbReference>
<dbReference type="GO" id="GO:0005886">
    <property type="term" value="C:plasma membrane"/>
    <property type="evidence" value="ECO:0007669"/>
    <property type="project" value="UniProtKB-SubCell"/>
</dbReference>
<feature type="compositionally biased region" description="Polar residues" evidence="15">
    <location>
        <begin position="60"/>
        <end position="75"/>
    </location>
</feature>
<keyword evidence="7 14" id="KW-0547">Nucleotide-binding</keyword>
<dbReference type="PROSITE" id="PS50011">
    <property type="entry name" value="PROTEIN_KINASE_DOM"/>
    <property type="match status" value="1"/>
</dbReference>
<organism evidence="18 19">
    <name type="scientific">Carex littledalei</name>
    <dbReference type="NCBI Taxonomy" id="544730"/>
    <lineage>
        <taxon>Eukaryota</taxon>
        <taxon>Viridiplantae</taxon>
        <taxon>Streptophyta</taxon>
        <taxon>Embryophyta</taxon>
        <taxon>Tracheophyta</taxon>
        <taxon>Spermatophyta</taxon>
        <taxon>Magnoliopsida</taxon>
        <taxon>Liliopsida</taxon>
        <taxon>Poales</taxon>
        <taxon>Cyperaceae</taxon>
        <taxon>Cyperoideae</taxon>
        <taxon>Cariceae</taxon>
        <taxon>Carex</taxon>
        <taxon>Carex subgen. Euthyceras</taxon>
    </lineage>
</organism>
<accession>A0A833VBP2</accession>
<feature type="compositionally biased region" description="Polar residues" evidence="15">
    <location>
        <begin position="30"/>
        <end position="44"/>
    </location>
</feature>
<evidence type="ECO:0000256" key="6">
    <source>
        <dbReference type="ARBA" id="ARBA00022692"/>
    </source>
</evidence>
<dbReference type="InterPro" id="IPR001245">
    <property type="entry name" value="Ser-Thr/Tyr_kinase_cat_dom"/>
</dbReference>
<evidence type="ECO:0000256" key="11">
    <source>
        <dbReference type="ARBA" id="ARBA00023136"/>
    </source>
</evidence>
<feature type="compositionally biased region" description="Polar residues" evidence="15">
    <location>
        <begin position="262"/>
        <end position="275"/>
    </location>
</feature>
<dbReference type="PANTHER" id="PTHR47982">
    <property type="entry name" value="PROLINE-RICH RECEPTOR-LIKE PROTEIN KINASE PERK4"/>
    <property type="match status" value="1"/>
</dbReference>
<dbReference type="Gene3D" id="3.30.200.20">
    <property type="entry name" value="Phosphorylase Kinase, domain 1"/>
    <property type="match status" value="1"/>
</dbReference>
<keyword evidence="11 16" id="KW-0472">Membrane</keyword>
<feature type="domain" description="Protein kinase" evidence="17">
    <location>
        <begin position="353"/>
        <end position="638"/>
    </location>
</feature>
<feature type="compositionally biased region" description="Polar residues" evidence="15">
    <location>
        <begin position="131"/>
        <end position="144"/>
    </location>
</feature>
<feature type="region of interest" description="Disordered" evidence="15">
    <location>
        <begin position="248"/>
        <end position="275"/>
    </location>
</feature>
<comment type="subcellular location">
    <subcellularLocation>
        <location evidence="1">Cell membrane</location>
        <topology evidence="1">Single-pass membrane protein</topology>
    </subcellularLocation>
</comment>
<proteinExistence type="predicted"/>
<keyword evidence="10 16" id="KW-1133">Transmembrane helix</keyword>
<name>A0A833VBP2_9POAL</name>
<dbReference type="FunFam" id="3.30.200.20:FF:000268">
    <property type="entry name" value="probable receptor-like serine/threonine-protein kinase At5g57670"/>
    <property type="match status" value="1"/>
</dbReference>
<evidence type="ECO:0000256" key="4">
    <source>
        <dbReference type="ARBA" id="ARBA00022527"/>
    </source>
</evidence>
<evidence type="ECO:0000256" key="8">
    <source>
        <dbReference type="ARBA" id="ARBA00022777"/>
    </source>
</evidence>
<dbReference type="InterPro" id="IPR000719">
    <property type="entry name" value="Prot_kinase_dom"/>
</dbReference>
<feature type="binding site" evidence="14">
    <location>
        <position position="382"/>
    </location>
    <ligand>
        <name>ATP</name>
        <dbReference type="ChEBI" id="CHEBI:30616"/>
    </ligand>
</feature>
<feature type="region of interest" description="Disordered" evidence="15">
    <location>
        <begin position="1"/>
        <end position="187"/>
    </location>
</feature>
<dbReference type="PANTHER" id="PTHR47982:SF44">
    <property type="entry name" value="PROLINE-RICH RECEPTOR-LIKE PROTEIN KINASE PERK13-RELATED"/>
    <property type="match status" value="1"/>
</dbReference>
<dbReference type="GO" id="GO:0005524">
    <property type="term" value="F:ATP binding"/>
    <property type="evidence" value="ECO:0007669"/>
    <property type="project" value="UniProtKB-UniRule"/>
</dbReference>
<comment type="caution">
    <text evidence="18">The sequence shown here is derived from an EMBL/GenBank/DDBJ whole genome shotgun (WGS) entry which is preliminary data.</text>
</comment>
<keyword evidence="9 14" id="KW-0067">ATP-binding</keyword>
<evidence type="ECO:0000256" key="3">
    <source>
        <dbReference type="ARBA" id="ARBA00022475"/>
    </source>
</evidence>
<evidence type="ECO:0000256" key="9">
    <source>
        <dbReference type="ARBA" id="ARBA00022840"/>
    </source>
</evidence>
<reference evidence="18" key="1">
    <citation type="submission" date="2020-01" db="EMBL/GenBank/DDBJ databases">
        <title>Genome sequence of Kobresia littledalei, the first chromosome-level genome in the family Cyperaceae.</title>
        <authorList>
            <person name="Qu G."/>
        </authorList>
    </citation>
    <scope>NUCLEOTIDE SEQUENCE</scope>
    <source>
        <strain evidence="18">C.B.Clarke</strain>
        <tissue evidence="18">Leaf</tissue>
    </source>
</reference>
<evidence type="ECO:0000256" key="14">
    <source>
        <dbReference type="PROSITE-ProRule" id="PRU10141"/>
    </source>
</evidence>
<evidence type="ECO:0000313" key="19">
    <source>
        <dbReference type="Proteomes" id="UP000623129"/>
    </source>
</evidence>
<evidence type="ECO:0000256" key="2">
    <source>
        <dbReference type="ARBA" id="ARBA00012513"/>
    </source>
</evidence>
<evidence type="ECO:0000256" key="13">
    <source>
        <dbReference type="ARBA" id="ARBA00048679"/>
    </source>
</evidence>
<keyword evidence="19" id="KW-1185">Reference proteome</keyword>
<dbReference type="Proteomes" id="UP000623129">
    <property type="component" value="Unassembled WGS sequence"/>
</dbReference>
<dbReference type="EC" id="2.7.11.1" evidence="2"/>
<feature type="compositionally biased region" description="Polar residues" evidence="15">
    <location>
        <begin position="1"/>
        <end position="11"/>
    </location>
</feature>
<keyword evidence="8 18" id="KW-0418">Kinase</keyword>
<dbReference type="SMART" id="SM00220">
    <property type="entry name" value="S_TKc"/>
    <property type="match status" value="1"/>
</dbReference>
<sequence>MSNSTSLFLSPNPSPTIEIPTIAPPPPQTGVNQLTPPSPAVNQFTPPPPSDVNQLPLPSPSVNQLTPPSPSSNQLTPPPPDAIQLTPPPFGANQLTPPPGANQLPPPPPGANQLTPPPPGAGQLDPELIENKNTPNTPNPQITKSPPPVPQPPNTVPVPVLAPPPPPANPVSAPVQIPPADLVQQPPPSISPPSITAFESLPLPSPPPPVDPLIALVSPAVPVPVQVQTPPSPPFPNPIFSPLTNPTDTSSVPAVHVESPPTRDSSTMVPQTGTSDSSPATIGIALVAGFMLFCLMYLFVVCVKRLRRNWATKFPGQYKTMGKNAGPVSSTNSNLDSNGGFSYQHLYDMTGGFSDTNLIGEGGFAHVYKGRLPNGTEVAVKKIKQDKSAGQEMWSEMEIICRIHHRHLVKFLGYCFTEPYQLLVYEFVPNQTLSYHLHEEGLPVLDWQKRMKIAIGSARGLKYLHEDCEPKIVHRDIKSANILLDNSFEPKLADFGLAKLRYDSNTHISTRVMGTYGYLAPEYAITGKLTYKSDVFSFGVVLLELITGRKAINPSDPEESLVGWAWPLLVEAINNRNFENLVDPKLMGNYVEKEMLEMVNVAASCVRHSAANRLSMPQVLKALESGCNPSDLCNGVWFGDSTAFDSRQYSLEIENFQKREFWDAGVSIRNS</sequence>
<dbReference type="EMBL" id="SWLB01000190">
    <property type="protein sequence ID" value="KAF3319920.1"/>
    <property type="molecule type" value="Genomic_DNA"/>
</dbReference>
<evidence type="ECO:0000256" key="7">
    <source>
        <dbReference type="ARBA" id="ARBA00022741"/>
    </source>
</evidence>
<dbReference type="PROSITE" id="PS00108">
    <property type="entry name" value="PROTEIN_KINASE_ST"/>
    <property type="match status" value="1"/>
</dbReference>
<dbReference type="FunFam" id="1.10.510.10:FF:000173">
    <property type="entry name" value="proline-rich receptor-like protein kinase PERK8"/>
    <property type="match status" value="1"/>
</dbReference>
<comment type="catalytic activity">
    <reaction evidence="12">
        <text>L-threonyl-[protein] + ATP = O-phospho-L-threonyl-[protein] + ADP + H(+)</text>
        <dbReference type="Rhea" id="RHEA:46608"/>
        <dbReference type="Rhea" id="RHEA-COMP:11060"/>
        <dbReference type="Rhea" id="RHEA-COMP:11605"/>
        <dbReference type="ChEBI" id="CHEBI:15378"/>
        <dbReference type="ChEBI" id="CHEBI:30013"/>
        <dbReference type="ChEBI" id="CHEBI:30616"/>
        <dbReference type="ChEBI" id="CHEBI:61977"/>
        <dbReference type="ChEBI" id="CHEBI:456216"/>
        <dbReference type="EC" id="2.7.11.1"/>
    </reaction>
</comment>
<dbReference type="InterPro" id="IPR008271">
    <property type="entry name" value="Ser/Thr_kinase_AS"/>
</dbReference>
<evidence type="ECO:0000256" key="10">
    <source>
        <dbReference type="ARBA" id="ARBA00022989"/>
    </source>
</evidence>
<evidence type="ECO:0000256" key="15">
    <source>
        <dbReference type="SAM" id="MobiDB-lite"/>
    </source>
</evidence>
<dbReference type="InterPro" id="IPR017441">
    <property type="entry name" value="Protein_kinase_ATP_BS"/>
</dbReference>
<evidence type="ECO:0000259" key="17">
    <source>
        <dbReference type="PROSITE" id="PS50011"/>
    </source>
</evidence>
<dbReference type="GO" id="GO:0004674">
    <property type="term" value="F:protein serine/threonine kinase activity"/>
    <property type="evidence" value="ECO:0007669"/>
    <property type="project" value="UniProtKB-KW"/>
</dbReference>
<protein>
    <recommendedName>
        <fullName evidence="2">non-specific serine/threonine protein kinase</fullName>
        <ecNumber evidence="2">2.7.11.1</ecNumber>
    </recommendedName>
</protein>
<dbReference type="PROSITE" id="PS00107">
    <property type="entry name" value="PROTEIN_KINASE_ATP"/>
    <property type="match status" value="1"/>
</dbReference>
<keyword evidence="6 16" id="KW-0812">Transmembrane</keyword>
<dbReference type="Gene3D" id="1.10.510.10">
    <property type="entry name" value="Transferase(Phosphotransferase) domain 1"/>
    <property type="match status" value="1"/>
</dbReference>
<gene>
    <name evidence="18" type="ORF">FCM35_KLT21819</name>
</gene>